<evidence type="ECO:0000256" key="3">
    <source>
        <dbReference type="ARBA" id="ARBA00022840"/>
    </source>
</evidence>
<feature type="domain" description="ABC transporter" evidence="4">
    <location>
        <begin position="13"/>
        <end position="252"/>
    </location>
</feature>
<evidence type="ECO:0000256" key="1">
    <source>
        <dbReference type="ARBA" id="ARBA00022448"/>
    </source>
</evidence>
<evidence type="ECO:0000259" key="4">
    <source>
        <dbReference type="PROSITE" id="PS50893"/>
    </source>
</evidence>
<dbReference type="RefSeq" id="WP_308950631.1">
    <property type="nucleotide sequence ID" value="NZ_JARXHW010000025.1"/>
</dbReference>
<dbReference type="PANTHER" id="PTHR42734">
    <property type="entry name" value="METAL TRANSPORT SYSTEM ATP-BINDING PROTEIN TM_0124-RELATED"/>
    <property type="match status" value="1"/>
</dbReference>
<accession>A0ABU1AVH2</accession>
<gene>
    <name evidence="5" type="ORF">QEH52_11610</name>
</gene>
<dbReference type="InterPro" id="IPR017871">
    <property type="entry name" value="ABC_transporter-like_CS"/>
</dbReference>
<dbReference type="SMART" id="SM00382">
    <property type="entry name" value="AAA"/>
    <property type="match status" value="1"/>
</dbReference>
<dbReference type="Proteomes" id="UP001225316">
    <property type="component" value="Unassembled WGS sequence"/>
</dbReference>
<dbReference type="PROSITE" id="PS50893">
    <property type="entry name" value="ABC_TRANSPORTER_2"/>
    <property type="match status" value="1"/>
</dbReference>
<dbReference type="InterPro" id="IPR027417">
    <property type="entry name" value="P-loop_NTPase"/>
</dbReference>
<organism evidence="5 6">
    <name type="scientific">Thalassobacterium maritimum</name>
    <dbReference type="NCBI Taxonomy" id="3041265"/>
    <lineage>
        <taxon>Bacteria</taxon>
        <taxon>Pseudomonadati</taxon>
        <taxon>Verrucomicrobiota</taxon>
        <taxon>Opitutia</taxon>
        <taxon>Puniceicoccales</taxon>
        <taxon>Coraliomargaritaceae</taxon>
        <taxon>Thalassobacterium</taxon>
    </lineage>
</organism>
<dbReference type="GO" id="GO:0005524">
    <property type="term" value="F:ATP binding"/>
    <property type="evidence" value="ECO:0007669"/>
    <property type="project" value="UniProtKB-KW"/>
</dbReference>
<dbReference type="SUPFAM" id="SSF52540">
    <property type="entry name" value="P-loop containing nucleoside triphosphate hydrolases"/>
    <property type="match status" value="1"/>
</dbReference>
<evidence type="ECO:0000313" key="5">
    <source>
        <dbReference type="EMBL" id="MDQ8208159.1"/>
    </source>
</evidence>
<name>A0ABU1AVH2_9BACT</name>
<sequence>MKAQSSSIQHPLLSVQKLKVCRGDVDILKGIQWEVKAGENWAILGANGCGKTTLLSAITAYRAPSAGEIHVVGETYGESDWNEIRQKLGIVSSALTQRVPADEFGIETVLSGQNAQLGYWTREKKVDSQKALRCLSKMGVRALAERPWGVLSQGERQKVFIARALINDPKLLILDEPCAGLDPVARERFLKSLQKLARMKTGPAIILVTHHVEEIIPEITHVLLLKKGRVFAAGPKREVLLDREKMIKAFSASLQVEQDENTQRFRMTF</sequence>
<comment type="caution">
    <text evidence="5">The sequence shown here is derived from an EMBL/GenBank/DDBJ whole genome shotgun (WGS) entry which is preliminary data.</text>
</comment>
<dbReference type="Pfam" id="PF00005">
    <property type="entry name" value="ABC_tran"/>
    <property type="match status" value="1"/>
</dbReference>
<dbReference type="PROSITE" id="PS00211">
    <property type="entry name" value="ABC_TRANSPORTER_1"/>
    <property type="match status" value="1"/>
</dbReference>
<reference evidence="5 6" key="1">
    <citation type="submission" date="2023-04" db="EMBL/GenBank/DDBJ databases">
        <title>A novel bacteria isolated from coastal sediment.</title>
        <authorList>
            <person name="Liu X.-J."/>
            <person name="Du Z.-J."/>
        </authorList>
    </citation>
    <scope>NUCLEOTIDE SEQUENCE [LARGE SCALE GENOMIC DNA]</scope>
    <source>
        <strain evidence="5 6">SDUM461003</strain>
    </source>
</reference>
<dbReference type="InterPro" id="IPR003593">
    <property type="entry name" value="AAA+_ATPase"/>
</dbReference>
<keyword evidence="1" id="KW-0813">Transport</keyword>
<keyword evidence="3 5" id="KW-0067">ATP-binding</keyword>
<dbReference type="InterPro" id="IPR050153">
    <property type="entry name" value="Metal_Ion_Import_ABC"/>
</dbReference>
<protein>
    <submittedName>
        <fullName evidence="5">ATP-binding cassette domain-containing protein</fullName>
    </submittedName>
</protein>
<dbReference type="Gene3D" id="3.40.50.300">
    <property type="entry name" value="P-loop containing nucleotide triphosphate hydrolases"/>
    <property type="match status" value="1"/>
</dbReference>
<evidence type="ECO:0000313" key="6">
    <source>
        <dbReference type="Proteomes" id="UP001225316"/>
    </source>
</evidence>
<dbReference type="EMBL" id="JARXHW010000025">
    <property type="protein sequence ID" value="MDQ8208159.1"/>
    <property type="molecule type" value="Genomic_DNA"/>
</dbReference>
<keyword evidence="6" id="KW-1185">Reference proteome</keyword>
<proteinExistence type="predicted"/>
<dbReference type="InterPro" id="IPR003439">
    <property type="entry name" value="ABC_transporter-like_ATP-bd"/>
</dbReference>
<evidence type="ECO:0000256" key="2">
    <source>
        <dbReference type="ARBA" id="ARBA00022741"/>
    </source>
</evidence>
<keyword evidence="2" id="KW-0547">Nucleotide-binding</keyword>